<feature type="transmembrane region" description="Helical" evidence="2">
    <location>
        <begin position="997"/>
        <end position="1023"/>
    </location>
</feature>
<dbReference type="Gene3D" id="3.30.70.1320">
    <property type="entry name" value="Multidrug efflux transporter AcrB pore domain like"/>
    <property type="match status" value="1"/>
</dbReference>
<feature type="transmembrane region" description="Helical" evidence="2">
    <location>
        <begin position="916"/>
        <end position="933"/>
    </location>
</feature>
<feature type="transmembrane region" description="Helical" evidence="2">
    <location>
        <begin position="865"/>
        <end position="883"/>
    </location>
</feature>
<dbReference type="Gene3D" id="1.20.1640.10">
    <property type="entry name" value="Multidrug efflux transporter AcrB transmembrane domain"/>
    <property type="match status" value="2"/>
</dbReference>
<feature type="transmembrane region" description="Helical" evidence="2">
    <location>
        <begin position="12"/>
        <end position="29"/>
    </location>
</feature>
<reference evidence="3 4" key="1">
    <citation type="submission" date="2023-11" db="EMBL/GenBank/DDBJ databases">
        <title>Peredibacter starrii A3.12.</title>
        <authorList>
            <person name="Mitchell R.J."/>
        </authorList>
    </citation>
    <scope>NUCLEOTIDE SEQUENCE [LARGE SCALE GENOMIC DNA]</scope>
    <source>
        <strain evidence="3 4">A3.12</strain>
    </source>
</reference>
<feature type="transmembrane region" description="Helical" evidence="2">
    <location>
        <begin position="969"/>
        <end position="991"/>
    </location>
</feature>
<dbReference type="PANTHER" id="PTHR32063">
    <property type="match status" value="1"/>
</dbReference>
<dbReference type="SUPFAM" id="SSF82866">
    <property type="entry name" value="Multidrug efflux transporter AcrB transmembrane domain"/>
    <property type="match status" value="2"/>
</dbReference>
<dbReference type="InterPro" id="IPR027463">
    <property type="entry name" value="AcrB_DN_DC_subdom"/>
</dbReference>
<feature type="transmembrane region" description="Helical" evidence="2">
    <location>
        <begin position="392"/>
        <end position="415"/>
    </location>
</feature>
<gene>
    <name evidence="3" type="ORF">SOO65_17830</name>
</gene>
<dbReference type="RefSeq" id="WP_321393562.1">
    <property type="nucleotide sequence ID" value="NZ_CP139487.1"/>
</dbReference>
<sequence length="1082" mass="119378">MSVSDLSIKKPVFAWMLMAALLIFGGISYSRMGISQLPDVDFPVVTITVTWQGASPDIMETAVADIIEDAVMSIDGIQLVTSNSQQGRTQIIIQFQLEQDIDAALLLVQTKLSQAQKNLPQTIDPPIITKTNPNDQPIMWTALYDPRGGKLRSLSVFVRDHLKDNITTIEGVGDVNLGGYLEPQMRVWLDPNKMADRQITAQDVIDAINSEHQLTPTGYQDNGSQETYVRVYPEFRNAKECGELFIPTRGGNPNFLRTKISDIGYCEEATDEVRRISRFNGIEPTVGLGIIKQHGTNAVAIGDAIKEKIKELRDILPNGLKLDIVTDTTVFIKDSVHELLTTLTLAVILTSIVCYLFLGTFSSAFNVILAIPVSLVGSFIVLNAMGFTLNSFTLMGLSLSIGIVVDDAIMVLENISRHFEEGKNRVYASLVGAKEITGAATAASVAILAIFVPVVFMEGIVGKFFFQFGVTLSVAVMISLLEALTLAPMRTSQFLQKGEGNRLTKAVSRGMDWLVIKYKKALAVCLNYRMIILATTLAIFLGSLFIAKFLRKEFLPPQDQSRFLVTLYTKMGSSLNFTDDVFKQTEKFYKSRPEIEKYYVAVGGFGGGLVNQGITFVTMKDPSDRPTASPFKKRPTQQQFMEFMRNEIQKIPGVERVSLLDLSLTGFSAQRGYPIEFVLQGPDWEKLAKLSLDMRKKLKESGLMSDVDSDYNPNMPVTEIYPDREKAISRGVSVSTIANTITSTVGGQKLLPNKYTDASGHRDDIQVKLHPEHNIGPKDLNKIFVRNVTGEVVPLIDLIKVKPDTTLLTITRYNRERGISIFGNFKEGKSQSEVIEYIEDLGKKMLPKGYHLEVSGNSKAFGESFNSLLFALVLGIAVAYMVLGAQFNSLIHPVVILLALPFSITGALIAMFVTDISLNIYSLIGVLLLMGIVKKNSILLVEFTNHKRTEGMDVKEALLEACPMRLRPILMTSIATIAGAIPSAFAVGAGAEVMRPMSVSVIGGILLSTFLTLFVVPCAYSLFAKLENKKHAEELKEALEELEKEVIQARPSPQSYDHPDLSGSSHNTVRHNEGEDLGHRHQ</sequence>
<dbReference type="KEGG" id="psti:SOO65_17830"/>
<feature type="compositionally biased region" description="Basic and acidic residues" evidence="1">
    <location>
        <begin position="1070"/>
        <end position="1082"/>
    </location>
</feature>
<dbReference type="Gene3D" id="3.30.2090.10">
    <property type="entry name" value="Multidrug efflux transporter AcrB TolC docking domain, DN and DC subdomains"/>
    <property type="match status" value="2"/>
</dbReference>
<organism evidence="3 4">
    <name type="scientific">Peredibacter starrii</name>
    <dbReference type="NCBI Taxonomy" id="28202"/>
    <lineage>
        <taxon>Bacteria</taxon>
        <taxon>Pseudomonadati</taxon>
        <taxon>Bdellovibrionota</taxon>
        <taxon>Bacteriovoracia</taxon>
        <taxon>Bacteriovoracales</taxon>
        <taxon>Bacteriovoracaceae</taxon>
        <taxon>Peredibacter</taxon>
    </lineage>
</organism>
<keyword evidence="2" id="KW-1133">Transmembrane helix</keyword>
<dbReference type="Gene3D" id="3.30.70.1440">
    <property type="entry name" value="Multidrug efflux transporter AcrB pore domain"/>
    <property type="match status" value="1"/>
</dbReference>
<protein>
    <submittedName>
        <fullName evidence="3">Efflux RND transporter permease subunit</fullName>
    </submittedName>
</protein>
<proteinExistence type="predicted"/>
<feature type="transmembrane region" description="Helical" evidence="2">
    <location>
        <begin position="339"/>
        <end position="358"/>
    </location>
</feature>
<dbReference type="AlphaFoldDB" id="A0AAX4HMV7"/>
<feature type="transmembrane region" description="Helical" evidence="2">
    <location>
        <begin position="890"/>
        <end position="910"/>
    </location>
</feature>
<keyword evidence="4" id="KW-1185">Reference proteome</keyword>
<feature type="transmembrane region" description="Helical" evidence="2">
    <location>
        <begin position="365"/>
        <end position="386"/>
    </location>
</feature>
<keyword evidence="2" id="KW-0812">Transmembrane</keyword>
<dbReference type="SUPFAM" id="SSF82714">
    <property type="entry name" value="Multidrug efflux transporter AcrB TolC docking domain, DN and DC subdomains"/>
    <property type="match status" value="2"/>
</dbReference>
<dbReference type="GO" id="GO:0005886">
    <property type="term" value="C:plasma membrane"/>
    <property type="evidence" value="ECO:0007669"/>
    <property type="project" value="TreeGrafter"/>
</dbReference>
<feature type="transmembrane region" description="Helical" evidence="2">
    <location>
        <begin position="468"/>
        <end position="487"/>
    </location>
</feature>
<evidence type="ECO:0000313" key="4">
    <source>
        <dbReference type="Proteomes" id="UP001324634"/>
    </source>
</evidence>
<dbReference type="Gene3D" id="3.30.70.1430">
    <property type="entry name" value="Multidrug efflux transporter AcrB pore domain"/>
    <property type="match status" value="2"/>
</dbReference>
<dbReference type="SUPFAM" id="SSF82693">
    <property type="entry name" value="Multidrug efflux transporter AcrB pore domain, PN1, PN2, PC1 and PC2 subdomains"/>
    <property type="match status" value="3"/>
</dbReference>
<feature type="region of interest" description="Disordered" evidence="1">
    <location>
        <begin position="1044"/>
        <end position="1082"/>
    </location>
</feature>
<dbReference type="InterPro" id="IPR001036">
    <property type="entry name" value="Acrflvin-R"/>
</dbReference>
<dbReference type="PRINTS" id="PR00702">
    <property type="entry name" value="ACRIFLAVINRP"/>
</dbReference>
<dbReference type="Proteomes" id="UP001324634">
    <property type="component" value="Chromosome"/>
</dbReference>
<evidence type="ECO:0000256" key="2">
    <source>
        <dbReference type="SAM" id="Phobius"/>
    </source>
</evidence>
<dbReference type="Pfam" id="PF00873">
    <property type="entry name" value="ACR_tran"/>
    <property type="match status" value="1"/>
</dbReference>
<evidence type="ECO:0000313" key="3">
    <source>
        <dbReference type="EMBL" id="WPU64556.1"/>
    </source>
</evidence>
<dbReference type="EMBL" id="CP139487">
    <property type="protein sequence ID" value="WPU64556.1"/>
    <property type="molecule type" value="Genomic_DNA"/>
</dbReference>
<dbReference type="GO" id="GO:0042910">
    <property type="term" value="F:xenobiotic transmembrane transporter activity"/>
    <property type="evidence" value="ECO:0007669"/>
    <property type="project" value="TreeGrafter"/>
</dbReference>
<dbReference type="PANTHER" id="PTHR32063:SF0">
    <property type="entry name" value="SWARMING MOTILITY PROTEIN SWRC"/>
    <property type="match status" value="1"/>
</dbReference>
<keyword evidence="2" id="KW-0472">Membrane</keyword>
<accession>A0AAX4HMV7</accession>
<feature type="transmembrane region" description="Helical" evidence="2">
    <location>
        <begin position="436"/>
        <end position="456"/>
    </location>
</feature>
<evidence type="ECO:0000256" key="1">
    <source>
        <dbReference type="SAM" id="MobiDB-lite"/>
    </source>
</evidence>
<name>A0AAX4HMV7_9BACT</name>
<feature type="transmembrane region" description="Helical" evidence="2">
    <location>
        <begin position="526"/>
        <end position="550"/>
    </location>
</feature>